<evidence type="ECO:0000313" key="1">
    <source>
        <dbReference type="EMBL" id="KAF2464308.1"/>
    </source>
</evidence>
<sequence length="651" mass="72166">MRGLLRLHADYIFAEPPVKLWELPHNDHYETSSRSNNSIEKLDLQPRSSSLFPRLLKNSTSFTKLADLELINPYCVGSTVTHNEPNEHLPKLIGHFQEVQCGPRATARIQGYALEERNLRGNEFLGIGRQPCTQELETPTFARKPHPSTHMGSSRADKILGFSGLKSPGYLHHSTHRAAVSSAVILENVFAIIRFGPSTAWSKAGSSIPVPLRLNQIHSSHLQTVTHLGLRPGNKPLEREKGAGEAPNGEEGRGEVDIIGHYVECNLREMYWSGTAKRYAMNLCNELCGPGEGKLDVEARPKVLGMHLSVVFENGGKSIKHSSTGIEHEENFVNANNGAAQGQNIYVIGYKNGRNHRAISACAYGGLERCPQKIAEEAMKVLLSERTAIMSPLMSTIRFSGITMNIRASFLRRNLYRRSGGFLSVRCKCGSKRSLKRAYTRSLGARHMLANPPNMMRAYISPKAQKIPATRTSLMHHQHRVFQVIPCLTPQKSPSQPQSPNRNPAPYSLDFFLLSVPALNICGTVFPGSKLHRTPSHGNTTNHLSSPFGTNVEFSLSVKACPSVEVTFKAVHNITSANRLRYATCPSSTFQTNLYSVSNSSSPPPAVIRHMMVEDLIGSLVFSACVLAVDQFISHHCSHEMFFERKYWECG</sequence>
<comment type="caution">
    <text evidence="1">The sequence shown here is derived from an EMBL/GenBank/DDBJ whole genome shotgun (WGS) entry which is preliminary data.</text>
</comment>
<reference evidence="1" key="1">
    <citation type="journal article" date="2020" name="Stud. Mycol.">
        <title>101 Dothideomycetes genomes: a test case for predicting lifestyles and emergence of pathogens.</title>
        <authorList>
            <person name="Haridas S."/>
            <person name="Albert R."/>
            <person name="Binder M."/>
            <person name="Bloem J."/>
            <person name="Labutti K."/>
            <person name="Salamov A."/>
            <person name="Andreopoulos B."/>
            <person name="Baker S."/>
            <person name="Barry K."/>
            <person name="Bills G."/>
            <person name="Bluhm B."/>
            <person name="Cannon C."/>
            <person name="Castanera R."/>
            <person name="Culley D."/>
            <person name="Daum C."/>
            <person name="Ezra D."/>
            <person name="Gonzalez J."/>
            <person name="Henrissat B."/>
            <person name="Kuo A."/>
            <person name="Liang C."/>
            <person name="Lipzen A."/>
            <person name="Lutzoni F."/>
            <person name="Magnuson J."/>
            <person name="Mondo S."/>
            <person name="Nolan M."/>
            <person name="Ohm R."/>
            <person name="Pangilinan J."/>
            <person name="Park H.-J."/>
            <person name="Ramirez L."/>
            <person name="Alfaro M."/>
            <person name="Sun H."/>
            <person name="Tritt A."/>
            <person name="Yoshinaga Y."/>
            <person name="Zwiers L.-H."/>
            <person name="Turgeon B."/>
            <person name="Goodwin S."/>
            <person name="Spatafora J."/>
            <person name="Crous P."/>
            <person name="Grigoriev I."/>
        </authorList>
    </citation>
    <scope>NUCLEOTIDE SEQUENCE</scope>
    <source>
        <strain evidence="1">ATCC 200398</strain>
    </source>
</reference>
<dbReference type="Proteomes" id="UP000799755">
    <property type="component" value="Unassembled WGS sequence"/>
</dbReference>
<keyword evidence="2" id="KW-1185">Reference proteome</keyword>
<name>A0ACB6QBH0_9PLEO</name>
<gene>
    <name evidence="1" type="ORF">BDR25DRAFT_361812</name>
</gene>
<evidence type="ECO:0000313" key="2">
    <source>
        <dbReference type="Proteomes" id="UP000799755"/>
    </source>
</evidence>
<accession>A0ACB6QBH0</accession>
<dbReference type="EMBL" id="MU003538">
    <property type="protein sequence ID" value="KAF2464308.1"/>
    <property type="molecule type" value="Genomic_DNA"/>
</dbReference>
<protein>
    <submittedName>
        <fullName evidence="1">Uncharacterized protein</fullName>
    </submittedName>
</protein>
<proteinExistence type="predicted"/>
<organism evidence="1 2">
    <name type="scientific">Lindgomyces ingoldianus</name>
    <dbReference type="NCBI Taxonomy" id="673940"/>
    <lineage>
        <taxon>Eukaryota</taxon>
        <taxon>Fungi</taxon>
        <taxon>Dikarya</taxon>
        <taxon>Ascomycota</taxon>
        <taxon>Pezizomycotina</taxon>
        <taxon>Dothideomycetes</taxon>
        <taxon>Pleosporomycetidae</taxon>
        <taxon>Pleosporales</taxon>
        <taxon>Lindgomycetaceae</taxon>
        <taxon>Lindgomyces</taxon>
    </lineage>
</organism>